<dbReference type="Pfam" id="PF14559">
    <property type="entry name" value="TPR_19"/>
    <property type="match status" value="1"/>
</dbReference>
<name>A0A329S4R5_9STRA</name>
<evidence type="ECO:0000256" key="4">
    <source>
        <dbReference type="SAM" id="MobiDB-lite"/>
    </source>
</evidence>
<feature type="repeat" description="TPR" evidence="3">
    <location>
        <begin position="2189"/>
        <end position="2222"/>
    </location>
</feature>
<feature type="compositionally biased region" description="Polar residues" evidence="4">
    <location>
        <begin position="961"/>
        <end position="970"/>
    </location>
</feature>
<sequence>MAWGTSPPPAAPAAPAPMTANNAIFLILFGMFLMATLLPVLVATLFRFVALMAAVLLTAAATNPSDHSFALWISQQTEPSDLVPDTSVGVSKWFSAVYQTAKSLVRNEPLTWRFHNALVFSVVHVTSRERYAFGVLGTWRWADESGDYIKALCRAPWVVKLSRGGVMSGIDKYVVNGSGSDSASGSLRRRRVAESTGFQTGFNEVETESHRQIKAKALQCKVRKDWKNAAVFFLEAAKAASTVVIRASYELEAAWCTLEEVDTYPGEQSELVRKIRAVCDELASAGYFDEASRGLSELALRLKRRFPADCKTTALAKQVAELYVQAKNIAEAGGSVHSAAEYGLWAARVYADASLWSLAEGCFEAVGDIRRGNGQFDLANEAYGNAVLCRLGQLDIAGAEEMLNRFTEHMGETHRSSDMDFFLSSLLKACNKWSPQILETASKRYDSTHRLAPWQRKCLANLEEKMNNSDLRRNKARVLAMDPELKRRTLLFDVRPAQQRPPLGVITQDYSEKLQRKHRRVRLQDEDGAEHDRGAEEDASSSDGPILPAGALPALFSPRPVKRQYVPTPSNTPKYFRWKPQFMAPIKPPPTFQQGKPLTPHSVVPSPSAQRRQSNWRVVVDTRAPELLPVNAASNELTANEAEVAPWEGEYASVAELPATPESSNYLFDGPATPRLGPTTPATPATSSTPGMPSTPRQDNSRLGNRIRPLSEIPSNSKPANFTTSVRMETPTNLQVSGTSIGATESHSPLPEPVLGTSPIRLQPLTPSSAPEDTRDHERPINSASLSTVSEVSAPEEVQTFETEPEPAKPEPVDDTLATPIVLRKTGDKQPEVFTQHVLRGVILRKFLNVSTIAKKLRETEQHALGATALKPSGGGSFGKTPTTAASAVPRQSSLERVADSVNEDTSGGSSSILCRLASEDKAISQAAQRMGLMSSASILSLTGHNLAKGTSLRTIGEGKQLTQPAQLPSSREKLKRRQSNMTDVAEDEASVISVRAKLDPTFAHILRICRHVIAKRAMKSFLRQEMSVITQTEVTLRDDAALQRRPNSSMNSRNGSNSRSTAIDNRTPIKAMASDLVESLAAYLKEGDQHMTVDELFLKALLSEAEKDWKRAILLASACVVIDREFILAALLRARCCRRLGLWTQAIKDLTHALQLRPEDQRLFLLRACLHSKMGDAENALADVNRALVLHPQYTEALLLRAEIFHRGRSVGAALQDLTSVLALDRSCWRAYYDRATLRLRAIEGDEQSLVYHSEHLRYEELLAAIIQDYVNALHKGCTLVEVVETVGDLTVRLLEFTGDVTVLRQVIQNLTRLLHLLVLDPSAGLRAPRTPSNTSGLGAGAGDYHSLSTIDRELLIAAIHTQRGRLYVLSNDKVSALEDFDHAVVMEYHYPVAHFYRGAFATLLLAKDSAAGISKDAETAAAHHANNMQHLSRCLALDPTIGGAYTVRGALHLCDLRFNNALQDFKAAVATDPTLSEVWLQIALVYLNHYHDSEECIKACTSALANDAGLSRAIYLRAEAYTRQGNTAAALRDYTRLTRAQPSDRWAHLLRGRLQLTLKMARPALYSFVCFVEQVTNDPPTPADTKANKDSKPKKDALLLCGRAFQLLSRFQSAVRAFELAVAENPTSENLVLLSESLHSLGDTDNSLRVSEKVVNTDPSSFRGYARRAQLLVSVGQYTRAMAEYDRAISLAPKEGRVHYERGVVQMQLYMRWRVAFQLNFAGDIDAAQRMSRSPFAPRIPMRDVERNLGADAVKDEALVRKMMKQFFVSSIADLSKCIRLEPLLADAYVDRAELNALGEEYDRAFRDLETATERQPKFARAHVSLGVLKCQFAAYAAAIEDFDKTIKLETAATAEMRAFALFNRGVAYQKLELWSQAEKSYNQSIALFGRGRDVATHRNRAIVRCHLGAFNSALEDLEEVQQSAPDDDELHGALGFALLQLNRYEDAAKHFAAYGRLGRDTYVDSGNAYFNLATKSETLLNQTQHAAYLERARRFYLRAVRLQPSNVDIRLNLANCLRKESAFRAAITQCETISREQPLNHACLESKALALFQLPGRQEEAVACMDAAVRTCVSSSANLENSFYAFTSGIIHRNALDRKTIRRKGTRRLSRGITEALTEDSESMSAAATLLAQMEPPAPKLHLTGSQEQMLALYMLNRGVMLEKMGNLPRARQDYEDSLHFDPLSVHAHVCLGTLSLRERNFEQSAAEFQRALELDPSSGVAHLNLGVVCLGRNDVPTALAHFDSAISLLPHCSYAYANKAVALARSGDMAGAELNFKLAINELPSRKEFYLARGKIVALQKRLHDAMVDFSTALFLGYDGKL</sequence>
<evidence type="ECO:0008006" key="10">
    <source>
        <dbReference type="Google" id="ProtNLM"/>
    </source>
</evidence>
<dbReference type="Pfam" id="PF13432">
    <property type="entry name" value="TPR_16"/>
    <property type="match status" value="3"/>
</dbReference>
<dbReference type="EMBL" id="MJFZ01000321">
    <property type="protein sequence ID" value="RAW31470.1"/>
    <property type="molecule type" value="Genomic_DNA"/>
</dbReference>
<dbReference type="SMART" id="SM00028">
    <property type="entry name" value="TPR"/>
    <property type="match status" value="19"/>
</dbReference>
<feature type="compositionally biased region" description="Basic and acidic residues" evidence="4">
    <location>
        <begin position="522"/>
        <end position="536"/>
    </location>
</feature>
<evidence type="ECO:0000313" key="9">
    <source>
        <dbReference type="Proteomes" id="UP000251314"/>
    </source>
</evidence>
<feature type="repeat" description="TPR" evidence="3">
    <location>
        <begin position="2155"/>
        <end position="2188"/>
    </location>
</feature>
<dbReference type="PANTHER" id="PTHR44858:SF1">
    <property type="entry name" value="UDP-N-ACETYLGLUCOSAMINE--PEPTIDE N-ACETYLGLUCOSAMINYLTRANSFERASE SPINDLY-RELATED"/>
    <property type="match status" value="1"/>
</dbReference>
<dbReference type="Pfam" id="PF14938">
    <property type="entry name" value="SNAP"/>
    <property type="match status" value="1"/>
</dbReference>
<feature type="repeat" description="TPR" evidence="3">
    <location>
        <begin position="1664"/>
        <end position="1697"/>
    </location>
</feature>
<keyword evidence="5" id="KW-1133">Transmembrane helix</keyword>
<feature type="compositionally biased region" description="Polar residues" evidence="4">
    <location>
        <begin position="880"/>
        <end position="894"/>
    </location>
</feature>
<feature type="region of interest" description="Disordered" evidence="4">
    <location>
        <begin position="508"/>
        <end position="548"/>
    </location>
</feature>
<dbReference type="Gene3D" id="1.25.40.10">
    <property type="entry name" value="Tetratricopeptide repeat domain"/>
    <property type="match status" value="10"/>
</dbReference>
<dbReference type="Proteomes" id="UP000251314">
    <property type="component" value="Unassembled WGS sequence"/>
</dbReference>
<protein>
    <recommendedName>
        <fullName evidence="10">Tetratricopeptide repeat</fullName>
    </recommendedName>
</protein>
<dbReference type="OrthoDB" id="1658288at2759"/>
<keyword evidence="2 3" id="KW-0802">TPR repeat</keyword>
<keyword evidence="5" id="KW-0472">Membrane</keyword>
<feature type="compositionally biased region" description="Low complexity" evidence="4">
    <location>
        <begin position="670"/>
        <end position="696"/>
    </location>
</feature>
<dbReference type="InterPro" id="IPR011990">
    <property type="entry name" value="TPR-like_helical_dom_sf"/>
</dbReference>
<evidence type="ECO:0000256" key="3">
    <source>
        <dbReference type="PROSITE-ProRule" id="PRU00339"/>
    </source>
</evidence>
<evidence type="ECO:0000313" key="6">
    <source>
        <dbReference type="EMBL" id="KAG2856328.1"/>
    </source>
</evidence>
<dbReference type="PANTHER" id="PTHR44858">
    <property type="entry name" value="TETRATRICOPEPTIDE REPEAT PROTEIN 6"/>
    <property type="match status" value="1"/>
</dbReference>
<keyword evidence="1" id="KW-0677">Repeat</keyword>
<dbReference type="PROSITE" id="PS50005">
    <property type="entry name" value="TPR"/>
    <property type="match status" value="4"/>
</dbReference>
<proteinExistence type="predicted"/>
<dbReference type="STRING" id="29920.A0A329S4R5"/>
<evidence type="ECO:0000313" key="7">
    <source>
        <dbReference type="EMBL" id="KAG3217932.1"/>
    </source>
</evidence>
<organism evidence="8 9">
    <name type="scientific">Phytophthora cactorum</name>
    <dbReference type="NCBI Taxonomy" id="29920"/>
    <lineage>
        <taxon>Eukaryota</taxon>
        <taxon>Sar</taxon>
        <taxon>Stramenopiles</taxon>
        <taxon>Oomycota</taxon>
        <taxon>Peronosporomycetes</taxon>
        <taxon>Peronosporales</taxon>
        <taxon>Peronosporaceae</taxon>
        <taxon>Phytophthora</taxon>
    </lineage>
</organism>
<feature type="compositionally biased region" description="Polar residues" evidence="4">
    <location>
        <begin position="713"/>
        <end position="747"/>
    </location>
</feature>
<gene>
    <name evidence="8" type="ORF">PC110_g12190</name>
    <name evidence="6" type="ORF">PC113_g11665</name>
    <name evidence="7" type="ORF">PC129_g11236</name>
</gene>
<evidence type="ECO:0000256" key="1">
    <source>
        <dbReference type="ARBA" id="ARBA00022737"/>
    </source>
</evidence>
<dbReference type="Pfam" id="PF13181">
    <property type="entry name" value="TPR_8"/>
    <property type="match status" value="1"/>
</dbReference>
<feature type="repeat" description="TPR" evidence="3">
    <location>
        <begin position="1513"/>
        <end position="1546"/>
    </location>
</feature>
<dbReference type="VEuPathDB" id="FungiDB:PC110_g12190"/>
<dbReference type="Proteomes" id="UP000760860">
    <property type="component" value="Unassembled WGS sequence"/>
</dbReference>
<keyword evidence="9" id="KW-1185">Reference proteome</keyword>
<accession>A0A329S4R5</accession>
<dbReference type="SUPFAM" id="SSF48452">
    <property type="entry name" value="TPR-like"/>
    <property type="match status" value="5"/>
</dbReference>
<feature type="transmembrane region" description="Helical" evidence="5">
    <location>
        <begin position="20"/>
        <end position="38"/>
    </location>
</feature>
<evidence type="ECO:0000256" key="2">
    <source>
        <dbReference type="ARBA" id="ARBA00022803"/>
    </source>
</evidence>
<reference evidence="6" key="2">
    <citation type="submission" date="2018-10" db="EMBL/GenBank/DDBJ databases">
        <title>Effector identification in a new, highly contiguous assembly of the strawberry crown rot pathogen Phytophthora cactorum.</title>
        <authorList>
            <person name="Armitage A.D."/>
            <person name="Nellist C.F."/>
            <person name="Bates H."/>
            <person name="Vickerstaff R.J."/>
            <person name="Harrison R.J."/>
        </authorList>
    </citation>
    <scope>NUCLEOTIDE SEQUENCE</scope>
    <source>
        <strain evidence="6">15-7</strain>
        <strain evidence="7">P421</strain>
    </source>
</reference>
<feature type="compositionally biased region" description="Polar residues" evidence="4">
    <location>
        <begin position="782"/>
        <end position="791"/>
    </location>
</feature>
<dbReference type="EMBL" id="RCMV01000391">
    <property type="protein sequence ID" value="KAG3217932.1"/>
    <property type="molecule type" value="Genomic_DNA"/>
</dbReference>
<dbReference type="EMBL" id="RCMG01000338">
    <property type="protein sequence ID" value="KAG2856328.1"/>
    <property type="molecule type" value="Genomic_DNA"/>
</dbReference>
<keyword evidence="5" id="KW-0812">Transmembrane</keyword>
<dbReference type="Proteomes" id="UP000735874">
    <property type="component" value="Unassembled WGS sequence"/>
</dbReference>
<comment type="caution">
    <text evidence="8">The sequence shown here is derived from an EMBL/GenBank/DDBJ whole genome shotgun (WGS) entry which is preliminary data.</text>
</comment>
<dbReference type="InterPro" id="IPR019734">
    <property type="entry name" value="TPR_rpt"/>
</dbReference>
<dbReference type="InterPro" id="IPR050498">
    <property type="entry name" value="Ycf3"/>
</dbReference>
<feature type="region of interest" description="Disordered" evidence="4">
    <location>
        <begin position="868"/>
        <end position="894"/>
    </location>
</feature>
<feature type="region of interest" description="Disordered" evidence="4">
    <location>
        <begin position="960"/>
        <end position="982"/>
    </location>
</feature>
<feature type="region of interest" description="Disordered" evidence="4">
    <location>
        <begin position="662"/>
        <end position="793"/>
    </location>
</feature>
<evidence type="ECO:0000256" key="5">
    <source>
        <dbReference type="SAM" id="Phobius"/>
    </source>
</evidence>
<feature type="compositionally biased region" description="Low complexity" evidence="4">
    <location>
        <begin position="1045"/>
        <end position="1061"/>
    </location>
</feature>
<reference evidence="8 9" key="1">
    <citation type="submission" date="2018-01" db="EMBL/GenBank/DDBJ databases">
        <title>Draft genome of the strawberry crown rot pathogen Phytophthora cactorum.</title>
        <authorList>
            <person name="Armitage A.D."/>
            <person name="Lysoe E."/>
            <person name="Nellist C.F."/>
            <person name="Harrison R.J."/>
            <person name="Brurberg M.B."/>
        </authorList>
    </citation>
    <scope>NUCLEOTIDE SEQUENCE [LARGE SCALE GENOMIC DNA]</scope>
    <source>
        <strain evidence="8 9">10300</strain>
    </source>
</reference>
<evidence type="ECO:0000313" key="8">
    <source>
        <dbReference type="EMBL" id="RAW31470.1"/>
    </source>
</evidence>
<feature type="region of interest" description="Disordered" evidence="4">
    <location>
        <begin position="1044"/>
        <end position="1063"/>
    </location>
</feature>